<dbReference type="SUPFAM" id="SSF51161">
    <property type="entry name" value="Trimeric LpxA-like enzymes"/>
    <property type="match status" value="1"/>
</dbReference>
<evidence type="ECO:0000256" key="2">
    <source>
        <dbReference type="ARBA" id="ARBA00022679"/>
    </source>
</evidence>
<name>A0A1V9G8S2_9BACT</name>
<dbReference type="CDD" id="cd05825">
    <property type="entry name" value="LbH_wcaF_like"/>
    <property type="match status" value="1"/>
</dbReference>
<dbReference type="InterPro" id="IPR051159">
    <property type="entry name" value="Hexapeptide_acetyltransf"/>
</dbReference>
<dbReference type="GO" id="GO:0005829">
    <property type="term" value="C:cytosol"/>
    <property type="evidence" value="ECO:0007669"/>
    <property type="project" value="TreeGrafter"/>
</dbReference>
<sequence length="187" mass="20923">MSAVDHSIYNNEWYKREIGAGKLKQLLWYFINVIFFINPLNVSGGVKRFWLQVFGAKIGKGVVLKPAINIKYPWKLSIGDYSWIGEKVWIDNLANVTIGKSVCISQGAMLLTGNHNYSKKSFDLMVKGIELEDGVWIGAQSIVCPGILCKTHAVLSTLSVATKDLEQYTVYQGNPAEPVRQRVISDK</sequence>
<dbReference type="GO" id="GO:0008374">
    <property type="term" value="F:O-acyltransferase activity"/>
    <property type="evidence" value="ECO:0007669"/>
    <property type="project" value="TreeGrafter"/>
</dbReference>
<dbReference type="InterPro" id="IPR011004">
    <property type="entry name" value="Trimer_LpxA-like_sf"/>
</dbReference>
<dbReference type="Gene3D" id="2.160.10.10">
    <property type="entry name" value="Hexapeptide repeat proteins"/>
    <property type="match status" value="1"/>
</dbReference>
<evidence type="ECO:0000313" key="3">
    <source>
        <dbReference type="EMBL" id="OQP66878.1"/>
    </source>
</evidence>
<gene>
    <name evidence="3" type="ORF">A3860_00475</name>
</gene>
<reference evidence="3 4" key="1">
    <citation type="submission" date="2016-03" db="EMBL/GenBank/DDBJ databases">
        <title>Niastella vici sp. nov., isolated from farmland soil.</title>
        <authorList>
            <person name="Chen L."/>
            <person name="Wang D."/>
            <person name="Yang S."/>
            <person name="Wang G."/>
        </authorList>
    </citation>
    <scope>NUCLEOTIDE SEQUENCE [LARGE SCALE GENOMIC DNA]</scope>
    <source>
        <strain evidence="3 4">DJ57</strain>
    </source>
</reference>
<organism evidence="3 4">
    <name type="scientific">Niastella vici</name>
    <dbReference type="NCBI Taxonomy" id="1703345"/>
    <lineage>
        <taxon>Bacteria</taxon>
        <taxon>Pseudomonadati</taxon>
        <taxon>Bacteroidota</taxon>
        <taxon>Chitinophagia</taxon>
        <taxon>Chitinophagales</taxon>
        <taxon>Chitinophagaceae</taxon>
        <taxon>Niastella</taxon>
    </lineage>
</organism>
<dbReference type="RefSeq" id="WP_081144577.1">
    <property type="nucleotide sequence ID" value="NZ_LVYD01000001.1"/>
</dbReference>
<proteinExistence type="inferred from homology"/>
<evidence type="ECO:0000313" key="4">
    <source>
        <dbReference type="Proteomes" id="UP000192796"/>
    </source>
</evidence>
<comment type="caution">
    <text evidence="3">The sequence shown here is derived from an EMBL/GenBank/DDBJ whole genome shotgun (WGS) entry which is preliminary data.</text>
</comment>
<protein>
    <submittedName>
        <fullName evidence="3">Acyl transferase</fullName>
    </submittedName>
</protein>
<accession>A0A1V9G8S2</accession>
<keyword evidence="4" id="KW-1185">Reference proteome</keyword>
<dbReference type="OrthoDB" id="9814490at2"/>
<dbReference type="PANTHER" id="PTHR23416:SF23">
    <property type="entry name" value="ACETYLTRANSFERASE C18B11.09C-RELATED"/>
    <property type="match status" value="1"/>
</dbReference>
<comment type="similarity">
    <text evidence="1">Belongs to the transferase hexapeptide repeat family.</text>
</comment>
<dbReference type="PANTHER" id="PTHR23416">
    <property type="entry name" value="SIALIC ACID SYNTHASE-RELATED"/>
    <property type="match status" value="1"/>
</dbReference>
<dbReference type="AlphaFoldDB" id="A0A1V9G8S2"/>
<dbReference type="NCBIfam" id="NF007797">
    <property type="entry name" value="PRK10502.1"/>
    <property type="match status" value="1"/>
</dbReference>
<dbReference type="EMBL" id="LVYD01000001">
    <property type="protein sequence ID" value="OQP66878.1"/>
    <property type="molecule type" value="Genomic_DNA"/>
</dbReference>
<dbReference type="Proteomes" id="UP000192796">
    <property type="component" value="Unassembled WGS sequence"/>
</dbReference>
<dbReference type="STRING" id="1703345.A3860_00475"/>
<keyword evidence="2 3" id="KW-0808">Transferase</keyword>
<evidence type="ECO:0000256" key="1">
    <source>
        <dbReference type="ARBA" id="ARBA00007274"/>
    </source>
</evidence>